<evidence type="ECO:0000256" key="2">
    <source>
        <dbReference type="ARBA" id="ARBA00022490"/>
    </source>
</evidence>
<dbReference type="GO" id="GO:0005524">
    <property type="term" value="F:ATP binding"/>
    <property type="evidence" value="ECO:0007669"/>
    <property type="project" value="UniProtKB-UniRule"/>
</dbReference>
<keyword evidence="4 8" id="KW-0819">tRNA processing</keyword>
<gene>
    <name evidence="8 10" type="primary">tilS</name>
    <name evidence="10" type="ORF">KDM92_02425</name>
</gene>
<organism evidence="10 11">
    <name type="scientific">Undibacterium baiyunense</name>
    <dbReference type="NCBI Taxonomy" id="2828731"/>
    <lineage>
        <taxon>Bacteria</taxon>
        <taxon>Pseudomonadati</taxon>
        <taxon>Pseudomonadota</taxon>
        <taxon>Betaproteobacteria</taxon>
        <taxon>Burkholderiales</taxon>
        <taxon>Oxalobacteraceae</taxon>
        <taxon>Undibacterium</taxon>
    </lineage>
</organism>
<dbReference type="SMART" id="SM00977">
    <property type="entry name" value="TilS_C"/>
    <property type="match status" value="1"/>
</dbReference>
<dbReference type="Gene3D" id="3.40.50.620">
    <property type="entry name" value="HUPs"/>
    <property type="match status" value="1"/>
</dbReference>
<evidence type="ECO:0000256" key="4">
    <source>
        <dbReference type="ARBA" id="ARBA00022694"/>
    </source>
</evidence>
<dbReference type="PANTHER" id="PTHR43033">
    <property type="entry name" value="TRNA(ILE)-LYSIDINE SYNTHASE-RELATED"/>
    <property type="match status" value="1"/>
</dbReference>
<accession>A0A941DEE1</accession>
<dbReference type="SUPFAM" id="SSF82829">
    <property type="entry name" value="MesJ substrate recognition domain-like"/>
    <property type="match status" value="1"/>
</dbReference>
<dbReference type="SUPFAM" id="SSF56037">
    <property type="entry name" value="PheT/TilS domain"/>
    <property type="match status" value="1"/>
</dbReference>
<comment type="domain">
    <text evidence="8">The N-terminal region contains the highly conserved SGGXDS motif, predicted to be a P-loop motif involved in ATP binding.</text>
</comment>
<keyword evidence="2 8" id="KW-0963">Cytoplasm</keyword>
<dbReference type="EMBL" id="JAGSPM010000001">
    <property type="protein sequence ID" value="MBR7745427.1"/>
    <property type="molecule type" value="Genomic_DNA"/>
</dbReference>
<dbReference type="HAMAP" id="MF_01161">
    <property type="entry name" value="tRNA_Ile_lys_synt"/>
    <property type="match status" value="1"/>
</dbReference>
<proteinExistence type="inferred from homology"/>
<evidence type="ECO:0000256" key="1">
    <source>
        <dbReference type="ARBA" id="ARBA00004496"/>
    </source>
</evidence>
<feature type="domain" description="Lysidine-tRNA(Ile) synthetase C-terminal" evidence="9">
    <location>
        <begin position="387"/>
        <end position="460"/>
    </location>
</feature>
<dbReference type="InterPro" id="IPR012796">
    <property type="entry name" value="Lysidine-tRNA-synth_C"/>
</dbReference>
<evidence type="ECO:0000313" key="11">
    <source>
        <dbReference type="Proteomes" id="UP000680158"/>
    </source>
</evidence>
<dbReference type="GO" id="GO:0005737">
    <property type="term" value="C:cytoplasm"/>
    <property type="evidence" value="ECO:0007669"/>
    <property type="project" value="UniProtKB-SubCell"/>
</dbReference>
<dbReference type="Pfam" id="PF01171">
    <property type="entry name" value="ATP_bind_3"/>
    <property type="match status" value="1"/>
</dbReference>
<comment type="caution">
    <text evidence="10">The sequence shown here is derived from an EMBL/GenBank/DDBJ whole genome shotgun (WGS) entry which is preliminary data.</text>
</comment>
<evidence type="ECO:0000259" key="9">
    <source>
        <dbReference type="SMART" id="SM00977"/>
    </source>
</evidence>
<dbReference type="InterPro" id="IPR014729">
    <property type="entry name" value="Rossmann-like_a/b/a_fold"/>
</dbReference>
<dbReference type="Pfam" id="PF09179">
    <property type="entry name" value="TilS"/>
    <property type="match status" value="1"/>
</dbReference>
<comment type="similarity">
    <text evidence="8">Belongs to the tRNA(Ile)-lysidine synthase family.</text>
</comment>
<keyword evidence="5 8" id="KW-0547">Nucleotide-binding</keyword>
<dbReference type="InterPro" id="IPR012094">
    <property type="entry name" value="tRNA_Ile_lys_synt"/>
</dbReference>
<dbReference type="GO" id="GO:0006400">
    <property type="term" value="P:tRNA modification"/>
    <property type="evidence" value="ECO:0007669"/>
    <property type="project" value="UniProtKB-UniRule"/>
</dbReference>
<dbReference type="CDD" id="cd01992">
    <property type="entry name" value="TilS_N"/>
    <property type="match status" value="1"/>
</dbReference>
<dbReference type="NCBIfam" id="TIGR02433">
    <property type="entry name" value="lysidine_TilS_C"/>
    <property type="match status" value="1"/>
</dbReference>
<dbReference type="Pfam" id="PF11734">
    <property type="entry name" value="TilS_C"/>
    <property type="match status" value="1"/>
</dbReference>
<evidence type="ECO:0000256" key="3">
    <source>
        <dbReference type="ARBA" id="ARBA00022598"/>
    </source>
</evidence>
<dbReference type="Proteomes" id="UP000680158">
    <property type="component" value="Unassembled WGS sequence"/>
</dbReference>
<evidence type="ECO:0000256" key="7">
    <source>
        <dbReference type="ARBA" id="ARBA00048539"/>
    </source>
</evidence>
<dbReference type="InterPro" id="IPR015262">
    <property type="entry name" value="tRNA_Ile_lys_synt_subst-bd"/>
</dbReference>
<dbReference type="EC" id="6.3.4.19" evidence="8"/>
<dbReference type="GO" id="GO:0032267">
    <property type="term" value="F:tRNA(Ile)-lysidine synthase activity"/>
    <property type="evidence" value="ECO:0007669"/>
    <property type="project" value="UniProtKB-EC"/>
</dbReference>
<comment type="subcellular location">
    <subcellularLocation>
        <location evidence="1 8">Cytoplasm</location>
    </subcellularLocation>
</comment>
<comment type="catalytic activity">
    <reaction evidence="7 8">
        <text>cytidine(34) in tRNA(Ile2) + L-lysine + ATP = lysidine(34) in tRNA(Ile2) + AMP + diphosphate + H(+)</text>
        <dbReference type="Rhea" id="RHEA:43744"/>
        <dbReference type="Rhea" id="RHEA-COMP:10625"/>
        <dbReference type="Rhea" id="RHEA-COMP:10670"/>
        <dbReference type="ChEBI" id="CHEBI:15378"/>
        <dbReference type="ChEBI" id="CHEBI:30616"/>
        <dbReference type="ChEBI" id="CHEBI:32551"/>
        <dbReference type="ChEBI" id="CHEBI:33019"/>
        <dbReference type="ChEBI" id="CHEBI:82748"/>
        <dbReference type="ChEBI" id="CHEBI:83665"/>
        <dbReference type="ChEBI" id="CHEBI:456215"/>
        <dbReference type="EC" id="6.3.4.19"/>
    </reaction>
</comment>
<keyword evidence="3 8" id="KW-0436">Ligase</keyword>
<name>A0A941DEE1_9BURK</name>
<evidence type="ECO:0000256" key="8">
    <source>
        <dbReference type="HAMAP-Rule" id="MF_01161"/>
    </source>
</evidence>
<dbReference type="InterPro" id="IPR011063">
    <property type="entry name" value="TilS/TtcA_N"/>
</dbReference>
<comment type="function">
    <text evidence="8">Ligates lysine onto the cytidine present at position 34 of the AUA codon-specific tRNA(Ile) that contains the anticodon CAU, in an ATP-dependent manner. Cytidine is converted to lysidine, thus changing the amino acid specificity of the tRNA from methionine to isoleucine.</text>
</comment>
<dbReference type="AlphaFoldDB" id="A0A941DEE1"/>
<evidence type="ECO:0000256" key="6">
    <source>
        <dbReference type="ARBA" id="ARBA00022840"/>
    </source>
</evidence>
<keyword evidence="6 8" id="KW-0067">ATP-binding</keyword>
<dbReference type="Gene3D" id="1.20.59.20">
    <property type="match status" value="1"/>
</dbReference>
<dbReference type="NCBIfam" id="TIGR02432">
    <property type="entry name" value="lysidine_TilS_N"/>
    <property type="match status" value="1"/>
</dbReference>
<dbReference type="PANTHER" id="PTHR43033:SF1">
    <property type="entry name" value="TRNA(ILE)-LYSIDINE SYNTHASE-RELATED"/>
    <property type="match status" value="1"/>
</dbReference>
<evidence type="ECO:0000256" key="5">
    <source>
        <dbReference type="ARBA" id="ARBA00022741"/>
    </source>
</evidence>
<sequence length="468" mass="53839">MSIAHCQSAKDLEQNFFAKLSNIIQAQDLGGKQPALAVAYSGGLDSTVLLHLASIYAKQFQIPLYSYHVNHGLSPNATQWEQHCAQICARLEIPFRSRNIRVENQGQGIEVVARNLRYRALSEMCDLDKVNLLLLAHHLDDQAETMLMQLFRGTGLRGLAGMDEYNFAPKLLGSTQLVVARPLLREAKQTIVDYAANSQLINIEDESNLSTLFTRNIVRHQLMPVIEELFPKFSERLLRTSQHIREAQNLLDEIASNDLKNCGDNNVLDLVKMAQLSADRVNNLFRHWLVMNLVQLPSTAKIAEIQAQLWHARDDARVEIRHAHYSICRYDRKIHLIDHRTLSAQEEDLQYTWCGETEKYFPSLKGTLIFKESKTGVNSEFLKQTQMIIRQRQKGARLRLAKNRPSRDLKSHFQTAKIPFWQRENLPYIYINEQLFFVGLLGLDARFIETDEPIRSGIRLQLIWQPDT</sequence>
<feature type="binding site" evidence="8">
    <location>
        <begin position="41"/>
        <end position="46"/>
    </location>
    <ligand>
        <name>ATP</name>
        <dbReference type="ChEBI" id="CHEBI:30616"/>
    </ligand>
</feature>
<reference evidence="10 11" key="1">
    <citation type="submission" date="2021-04" db="EMBL/GenBank/DDBJ databases">
        <title>novel species isolated from subtropical streams in China.</title>
        <authorList>
            <person name="Lu H."/>
        </authorList>
    </citation>
    <scope>NUCLEOTIDE SEQUENCE [LARGE SCALE GENOMIC DNA]</scope>
    <source>
        <strain evidence="10 11">BYS107W</strain>
    </source>
</reference>
<protein>
    <recommendedName>
        <fullName evidence="8">tRNA(Ile)-lysidine synthase</fullName>
        <ecNumber evidence="8">6.3.4.19</ecNumber>
    </recommendedName>
    <alternativeName>
        <fullName evidence="8">tRNA(Ile)-2-lysyl-cytidine synthase</fullName>
    </alternativeName>
    <alternativeName>
        <fullName evidence="8">tRNA(Ile)-lysidine synthetase</fullName>
    </alternativeName>
</protein>
<dbReference type="RefSeq" id="WP_212682835.1">
    <property type="nucleotide sequence ID" value="NZ_JAGSPM010000001.1"/>
</dbReference>
<dbReference type="InterPro" id="IPR012795">
    <property type="entry name" value="tRNA_Ile_lys_synt_N"/>
</dbReference>
<dbReference type="SUPFAM" id="SSF52402">
    <property type="entry name" value="Adenine nucleotide alpha hydrolases-like"/>
    <property type="match status" value="1"/>
</dbReference>
<keyword evidence="11" id="KW-1185">Reference proteome</keyword>
<evidence type="ECO:0000313" key="10">
    <source>
        <dbReference type="EMBL" id="MBR7745427.1"/>
    </source>
</evidence>